<sequence>MTRLSKELAAFAVLAIVIYCAATDSMSFWNQDGVGLDWFGVSGERAQPVDGGGFHW</sequence>
<name>A0A511M9N1_9NOCA</name>
<protein>
    <submittedName>
        <fullName evidence="1">Uncharacterized protein</fullName>
    </submittedName>
</protein>
<evidence type="ECO:0000313" key="2">
    <source>
        <dbReference type="Proteomes" id="UP000321424"/>
    </source>
</evidence>
<keyword evidence="2" id="KW-1185">Reference proteome</keyword>
<dbReference type="AlphaFoldDB" id="A0A511M9N1"/>
<dbReference type="EMBL" id="BJXA01000005">
    <property type="protein sequence ID" value="GEM36808.1"/>
    <property type="molecule type" value="Genomic_DNA"/>
</dbReference>
<dbReference type="RefSeq" id="WP_186818296.1">
    <property type="nucleotide sequence ID" value="NZ_BJXA01000005.1"/>
</dbReference>
<dbReference type="Proteomes" id="UP000321424">
    <property type="component" value="Unassembled WGS sequence"/>
</dbReference>
<proteinExistence type="predicted"/>
<gene>
    <name evidence="1" type="ORF">NN4_13270</name>
</gene>
<evidence type="ECO:0000313" key="1">
    <source>
        <dbReference type="EMBL" id="GEM36808.1"/>
    </source>
</evidence>
<accession>A0A511M9N1</accession>
<reference evidence="1 2" key="1">
    <citation type="submission" date="2019-07" db="EMBL/GenBank/DDBJ databases">
        <title>Whole genome shotgun sequence of Nocardia ninae NBRC 108245.</title>
        <authorList>
            <person name="Hosoyama A."/>
            <person name="Uohara A."/>
            <person name="Ohji S."/>
            <person name="Ichikawa N."/>
        </authorList>
    </citation>
    <scope>NUCLEOTIDE SEQUENCE [LARGE SCALE GENOMIC DNA]</scope>
    <source>
        <strain evidence="1 2">NBRC 108245</strain>
    </source>
</reference>
<organism evidence="1 2">
    <name type="scientific">Nocardia ninae NBRC 108245</name>
    <dbReference type="NCBI Taxonomy" id="1210091"/>
    <lineage>
        <taxon>Bacteria</taxon>
        <taxon>Bacillati</taxon>
        <taxon>Actinomycetota</taxon>
        <taxon>Actinomycetes</taxon>
        <taxon>Mycobacteriales</taxon>
        <taxon>Nocardiaceae</taxon>
        <taxon>Nocardia</taxon>
    </lineage>
</organism>
<comment type="caution">
    <text evidence="1">The sequence shown here is derived from an EMBL/GenBank/DDBJ whole genome shotgun (WGS) entry which is preliminary data.</text>
</comment>